<dbReference type="CDD" id="cd03487">
    <property type="entry name" value="RT_Bac_retron_II"/>
    <property type="match status" value="1"/>
</dbReference>
<dbReference type="AlphaFoldDB" id="A0A077P6J9"/>
<accession>A0A077P6J9</accession>
<evidence type="ECO:0000256" key="1">
    <source>
        <dbReference type="ARBA" id="ARBA00022679"/>
    </source>
</evidence>
<evidence type="ECO:0000256" key="5">
    <source>
        <dbReference type="ARBA" id="ARBA00022918"/>
    </source>
</evidence>
<reference evidence="6" key="1">
    <citation type="submission" date="2013-07" db="EMBL/GenBank/DDBJ databases">
        <title>Sub-species coevolution in mutualistic symbiosis.</title>
        <authorList>
            <person name="Murfin K."/>
            <person name="Klassen J."/>
            <person name="Lee M."/>
            <person name="Forst S."/>
            <person name="Stock P."/>
            <person name="Goodrich-Blair H."/>
        </authorList>
    </citation>
    <scope>NUCLEOTIDE SEQUENCE [LARGE SCALE GENOMIC DNA]</scope>
    <source>
        <strain evidence="6">Oregonense</strain>
    </source>
</reference>
<comment type="caution">
    <text evidence="6">The sequence shown here is derived from an EMBL/GenBank/DDBJ whole genome shotgun (WGS) entry which is preliminary data.</text>
</comment>
<dbReference type="RefSeq" id="WP_038258056.1">
    <property type="nucleotide sequence ID" value="NZ_CAWLUU010000210.1"/>
</dbReference>
<evidence type="ECO:0000313" key="6">
    <source>
        <dbReference type="EMBL" id="CDH06705.1"/>
    </source>
</evidence>
<dbReference type="GO" id="GO:0003723">
    <property type="term" value="F:RNA binding"/>
    <property type="evidence" value="ECO:0007669"/>
    <property type="project" value="InterPro"/>
</dbReference>
<proteinExistence type="predicted"/>
<dbReference type="GO" id="GO:0046872">
    <property type="term" value="F:metal ion binding"/>
    <property type="evidence" value="ECO:0007669"/>
    <property type="project" value="UniProtKB-KW"/>
</dbReference>
<dbReference type="HOGENOM" id="CLU_028398_0_0_6"/>
<evidence type="ECO:0000313" key="7">
    <source>
        <dbReference type="Proteomes" id="UP000028483"/>
    </source>
</evidence>
<dbReference type="InterPro" id="IPR000123">
    <property type="entry name" value="Reverse_transcriptase_msDNA"/>
</dbReference>
<keyword evidence="4" id="KW-0460">Magnesium</keyword>
<dbReference type="EMBL" id="CBSX010000158">
    <property type="protein sequence ID" value="CDH06705.1"/>
    <property type="molecule type" value="Genomic_DNA"/>
</dbReference>
<keyword evidence="5" id="KW-0695">RNA-directed DNA polymerase</keyword>
<gene>
    <name evidence="6" type="ORF">XBO1_2400006</name>
</gene>
<organism evidence="6 7">
    <name type="scientific">Xenorhabdus bovienii str. oregonense</name>
    <dbReference type="NCBI Taxonomy" id="1398202"/>
    <lineage>
        <taxon>Bacteria</taxon>
        <taxon>Pseudomonadati</taxon>
        <taxon>Pseudomonadota</taxon>
        <taxon>Gammaproteobacteria</taxon>
        <taxon>Enterobacterales</taxon>
        <taxon>Morganellaceae</taxon>
        <taxon>Xenorhabdus</taxon>
    </lineage>
</organism>
<evidence type="ECO:0000256" key="4">
    <source>
        <dbReference type="ARBA" id="ARBA00022842"/>
    </source>
</evidence>
<evidence type="ECO:0008006" key="8">
    <source>
        <dbReference type="Google" id="ProtNLM"/>
    </source>
</evidence>
<keyword evidence="3" id="KW-0479">Metal-binding</keyword>
<evidence type="ECO:0000256" key="3">
    <source>
        <dbReference type="ARBA" id="ARBA00022723"/>
    </source>
</evidence>
<dbReference type="GO" id="GO:0003964">
    <property type="term" value="F:RNA-directed DNA polymerase activity"/>
    <property type="evidence" value="ECO:0007669"/>
    <property type="project" value="UniProtKB-KW"/>
</dbReference>
<keyword evidence="1" id="KW-0808">Transferase</keyword>
<name>A0A077P6J9_XENBV</name>
<sequence>MTKKSKLKIVTRKKSYALQDSPFYKLKSKKKLASLLKVDMQTLFRMMNDTENYNEFEKKGKKGKVRKIQHPVGELDVVHTRIASLICRIATPNFLHSGKKQHSNVSNAHVHCNSFPLMTTDVCSFFPSTKKNMVFSFFYTVMECSSDVADILSCICTIHSHLPTGSRISMPLAYWVNCRMFNELEQLAIKHDVTMTLYVDDLTFSGAQVNPLFKSIIRQIIERHGHQMHPTKTKLYSGNKPKLVTGIVIKGEMVSVRNEQRMKLVSDITCWKSIKDMPNAINMPVTHTLLGRLYALSSIDPTFKDRAKTIKANTQK</sequence>
<dbReference type="Proteomes" id="UP000028483">
    <property type="component" value="Unassembled WGS sequence"/>
</dbReference>
<keyword evidence="2" id="KW-0548">Nucleotidyltransferase</keyword>
<evidence type="ECO:0000256" key="2">
    <source>
        <dbReference type="ARBA" id="ARBA00022695"/>
    </source>
</evidence>
<protein>
    <recommendedName>
        <fullName evidence="8">RNA-directed DNA polymerase</fullName>
    </recommendedName>
</protein>